<dbReference type="EMBL" id="CACRXK020010952">
    <property type="protein sequence ID" value="CAB4020433.1"/>
    <property type="molecule type" value="Genomic_DNA"/>
</dbReference>
<dbReference type="GO" id="GO:0008270">
    <property type="term" value="F:zinc ion binding"/>
    <property type="evidence" value="ECO:0007669"/>
    <property type="project" value="InterPro"/>
</dbReference>
<sequence>MSTHWGKTSKNTITEGIFATPTTNRKTENPQTNPAVIVVEFTSQNRVLHMGKKCNNCQKLGHFAELCRSQAKNPKKSDHNVDYESDSWTHGIDMVKTAVTSDNDEEHASLKINNTTIRIKLDSGAETNVPTKKDFEAAVPKRQRRSKLKTSAAKLTAFGGHNIPVIGKCYHGQK</sequence>
<protein>
    <submittedName>
        <fullName evidence="1">Transposon Tf2-6 poly</fullName>
    </submittedName>
</protein>
<dbReference type="AlphaFoldDB" id="A0A6S7IS42"/>
<comment type="caution">
    <text evidence="1">The sequence shown here is derived from an EMBL/GenBank/DDBJ whole genome shotgun (WGS) entry which is preliminary data.</text>
</comment>
<dbReference type="InterPro" id="IPR036875">
    <property type="entry name" value="Znf_CCHC_sf"/>
</dbReference>
<organism evidence="1 2">
    <name type="scientific">Paramuricea clavata</name>
    <name type="common">Red gorgonian</name>
    <name type="synonym">Violescent sea-whip</name>
    <dbReference type="NCBI Taxonomy" id="317549"/>
    <lineage>
        <taxon>Eukaryota</taxon>
        <taxon>Metazoa</taxon>
        <taxon>Cnidaria</taxon>
        <taxon>Anthozoa</taxon>
        <taxon>Octocorallia</taxon>
        <taxon>Malacalcyonacea</taxon>
        <taxon>Plexauridae</taxon>
        <taxon>Paramuricea</taxon>
    </lineage>
</organism>
<accession>A0A6S7IS42</accession>
<evidence type="ECO:0000313" key="2">
    <source>
        <dbReference type="Proteomes" id="UP001152795"/>
    </source>
</evidence>
<dbReference type="Proteomes" id="UP001152795">
    <property type="component" value="Unassembled WGS sequence"/>
</dbReference>
<dbReference type="GO" id="GO:0003676">
    <property type="term" value="F:nucleic acid binding"/>
    <property type="evidence" value="ECO:0007669"/>
    <property type="project" value="InterPro"/>
</dbReference>
<keyword evidence="2" id="KW-1185">Reference proteome</keyword>
<dbReference type="SUPFAM" id="SSF57756">
    <property type="entry name" value="Retrovirus zinc finger-like domains"/>
    <property type="match status" value="1"/>
</dbReference>
<gene>
    <name evidence="1" type="ORF">PACLA_8A052257</name>
</gene>
<evidence type="ECO:0000313" key="1">
    <source>
        <dbReference type="EMBL" id="CAB4020433.1"/>
    </source>
</evidence>
<proteinExistence type="predicted"/>
<name>A0A6S7IS42_PARCT</name>
<reference evidence="1" key="1">
    <citation type="submission" date="2020-04" db="EMBL/GenBank/DDBJ databases">
        <authorList>
            <person name="Alioto T."/>
            <person name="Alioto T."/>
            <person name="Gomez Garrido J."/>
        </authorList>
    </citation>
    <scope>NUCLEOTIDE SEQUENCE</scope>
    <source>
        <strain evidence="1">A484AB</strain>
    </source>
</reference>